<evidence type="ECO:0000313" key="1">
    <source>
        <dbReference type="EMBL" id="AKG08404.1"/>
    </source>
</evidence>
<dbReference type="RefSeq" id="WP_046696330.1">
    <property type="nucleotide sequence ID" value="NZ_CP011376.1"/>
</dbReference>
<accession>A0AAC8PWY9</accession>
<evidence type="ECO:0000313" key="2">
    <source>
        <dbReference type="Proteomes" id="UP000077465"/>
    </source>
</evidence>
<reference evidence="1 2" key="1">
    <citation type="submission" date="2015-05" db="EMBL/GenBank/DDBJ databases">
        <authorList>
            <person name="Dickey A."/>
            <person name="Clawson M."/>
            <person name="Bono J."/>
            <person name="Loy J.D."/>
        </authorList>
    </citation>
    <scope>NUCLEOTIDE SEQUENCE [LARGE SCALE GENOMIC DNA]</scope>
    <source>
        <strain evidence="1 2">22581</strain>
    </source>
</reference>
<dbReference type="AlphaFoldDB" id="A0AAC8PWY9"/>
<dbReference type="EMBL" id="CP011376">
    <property type="protein sequence ID" value="AKG08404.1"/>
    <property type="molecule type" value="Genomic_DNA"/>
</dbReference>
<proteinExistence type="predicted"/>
<gene>
    <name evidence="1" type="ORF">AAX06_09925</name>
</gene>
<organism evidence="1 2">
    <name type="scientific">Moraxella bovoculi</name>
    <dbReference type="NCBI Taxonomy" id="386891"/>
    <lineage>
        <taxon>Bacteria</taxon>
        <taxon>Pseudomonadati</taxon>
        <taxon>Pseudomonadota</taxon>
        <taxon>Gammaproteobacteria</taxon>
        <taxon>Moraxellales</taxon>
        <taxon>Moraxellaceae</taxon>
        <taxon>Moraxella</taxon>
    </lineage>
</organism>
<dbReference type="Proteomes" id="UP000077465">
    <property type="component" value="Chromosome"/>
</dbReference>
<name>A0AAC8PWY9_9GAMM</name>
<protein>
    <submittedName>
        <fullName evidence="1">Uncharacterized protein</fullName>
    </submittedName>
</protein>
<sequence>MKYMRADGKVAELDYPADEHGMVYIKIDGEYQLVHYDEFITEFRHIPKESQRIINDPTQ</sequence>